<dbReference type="GeneID" id="41957500"/>
<accession>A0A6P8BJE8</accession>
<dbReference type="Proteomes" id="UP000515153">
    <property type="component" value="Unplaced"/>
</dbReference>
<evidence type="ECO:0000313" key="3">
    <source>
        <dbReference type="RefSeq" id="XP_030987226.1"/>
    </source>
</evidence>
<dbReference type="KEGG" id="pgri:PgNI_02524"/>
<reference evidence="3" key="2">
    <citation type="submission" date="2019-10" db="EMBL/GenBank/DDBJ databases">
        <authorList>
            <consortium name="NCBI Genome Project"/>
        </authorList>
    </citation>
    <scope>NUCLEOTIDE SEQUENCE</scope>
    <source>
        <strain evidence="3">NI907</strain>
    </source>
</reference>
<protein>
    <submittedName>
        <fullName evidence="3">Uncharacterized protein</fullName>
    </submittedName>
</protein>
<gene>
    <name evidence="3" type="ORF">PgNI_02524</name>
</gene>
<reference evidence="3" key="3">
    <citation type="submission" date="2025-08" db="UniProtKB">
        <authorList>
            <consortium name="RefSeq"/>
        </authorList>
    </citation>
    <scope>IDENTIFICATION</scope>
    <source>
        <strain evidence="3">NI907</strain>
    </source>
</reference>
<dbReference type="RefSeq" id="XP_030987226.1">
    <property type="nucleotide sequence ID" value="XM_031122589.1"/>
</dbReference>
<reference evidence="3" key="1">
    <citation type="journal article" date="2019" name="Mol. Biol. Evol.">
        <title>Blast fungal genomes show frequent chromosomal changes, gene gains and losses, and effector gene turnover.</title>
        <authorList>
            <person name="Gomez Luciano L.B."/>
            <person name="Jason Tsai I."/>
            <person name="Chuma I."/>
            <person name="Tosa Y."/>
            <person name="Chen Y.H."/>
            <person name="Li J.Y."/>
            <person name="Li M.Y."/>
            <person name="Jade Lu M.Y."/>
            <person name="Nakayashiki H."/>
            <person name="Li W.H."/>
        </authorList>
    </citation>
    <scope>NUCLEOTIDE SEQUENCE</scope>
    <source>
        <strain evidence="3">NI907</strain>
    </source>
</reference>
<evidence type="ECO:0000313" key="2">
    <source>
        <dbReference type="Proteomes" id="UP000515153"/>
    </source>
</evidence>
<feature type="region of interest" description="Disordered" evidence="1">
    <location>
        <begin position="52"/>
        <end position="76"/>
    </location>
</feature>
<keyword evidence="2" id="KW-1185">Reference proteome</keyword>
<name>A0A6P8BJE8_PYRGI</name>
<evidence type="ECO:0000256" key="1">
    <source>
        <dbReference type="SAM" id="MobiDB-lite"/>
    </source>
</evidence>
<dbReference type="AlphaFoldDB" id="A0A6P8BJE8"/>
<sequence>MLLEYSFSRLLLHFSGYQRRNGHVALLSSPAITKRKLRTSYIYHHLVAYPEDPKEQQTAHSPPPRPQHTSSSTCLPADDCRANGTHGISPFRSKPTLLILHTTSRNTAAPHARQAMARPRLMPMLAAISFSRRRPDQGAELGCRASVNDEMAAVGGIFWRHRCISLRIWF</sequence>
<organism evidence="2 3">
    <name type="scientific">Pyricularia grisea</name>
    <name type="common">Crabgrass-specific blast fungus</name>
    <name type="synonym">Magnaporthe grisea</name>
    <dbReference type="NCBI Taxonomy" id="148305"/>
    <lineage>
        <taxon>Eukaryota</taxon>
        <taxon>Fungi</taxon>
        <taxon>Dikarya</taxon>
        <taxon>Ascomycota</taxon>
        <taxon>Pezizomycotina</taxon>
        <taxon>Sordariomycetes</taxon>
        <taxon>Sordariomycetidae</taxon>
        <taxon>Magnaporthales</taxon>
        <taxon>Pyriculariaceae</taxon>
        <taxon>Pyricularia</taxon>
    </lineage>
</organism>
<proteinExistence type="predicted"/>